<dbReference type="SUPFAM" id="SSF52540">
    <property type="entry name" value="P-loop containing nucleoside triphosphate hydrolases"/>
    <property type="match status" value="1"/>
</dbReference>
<dbReference type="HOGENOM" id="CLU_1801770_0_0_2"/>
<dbReference type="Pfam" id="PF13401">
    <property type="entry name" value="AAA_22"/>
    <property type="match status" value="1"/>
</dbReference>
<dbReference type="Gene3D" id="3.40.50.300">
    <property type="entry name" value="P-loop containing nucleotide triphosphate hydrolases"/>
    <property type="match status" value="1"/>
</dbReference>
<evidence type="ECO:0000313" key="3">
    <source>
        <dbReference type="Proteomes" id="UP000002595"/>
    </source>
</evidence>
<reference evidence="2" key="1">
    <citation type="submission" date="2006-12" db="EMBL/GenBank/DDBJ databases">
        <title>Complete sequence of Pyrobaculum islandicum DSM 4184.</title>
        <authorList>
            <person name="Copeland A."/>
            <person name="Lucas S."/>
            <person name="Lapidus A."/>
            <person name="Barry K."/>
            <person name="Detter J.C."/>
            <person name="Glavina del Rio T."/>
            <person name="Dalin E."/>
            <person name="Tice H."/>
            <person name="Pitluck S."/>
            <person name="Meincke L."/>
            <person name="Brettin T."/>
            <person name="Bruce D."/>
            <person name="Han C."/>
            <person name="Tapia R."/>
            <person name="Gilna P."/>
            <person name="Schmutz J."/>
            <person name="Larimer F."/>
            <person name="Land M."/>
            <person name="Hauser L."/>
            <person name="Kyrpides N."/>
            <person name="Mikhailova N."/>
            <person name="Cozen A.E."/>
            <person name="Fitz-Gibbon S.T."/>
            <person name="House C.H."/>
            <person name="Saltikov C."/>
            <person name="Lowe T."/>
            <person name="Richardson P."/>
        </authorList>
    </citation>
    <scope>NUCLEOTIDE SEQUENCE [LARGE SCALE GENOMIC DNA]</scope>
    <source>
        <strain evidence="2">DSM 4184</strain>
    </source>
</reference>
<name>A1RVF5_PYRIL</name>
<dbReference type="AlphaFoldDB" id="A1RVF5"/>
<dbReference type="RefSeq" id="WP_011763512.1">
    <property type="nucleotide sequence ID" value="NC_008701.1"/>
</dbReference>
<feature type="domain" description="ORC1/DEAH AAA+ ATPase" evidence="1">
    <location>
        <begin position="4"/>
        <end position="91"/>
    </location>
</feature>
<dbReference type="InterPro" id="IPR049945">
    <property type="entry name" value="AAA_22"/>
</dbReference>
<dbReference type="InterPro" id="IPR027417">
    <property type="entry name" value="P-loop_NTPase"/>
</dbReference>
<dbReference type="KEGG" id="pis:Pisl_1788"/>
<organism evidence="2 3">
    <name type="scientific">Pyrobaculum islandicum (strain DSM 4184 / JCM 9189 / GEO3)</name>
    <dbReference type="NCBI Taxonomy" id="384616"/>
    <lineage>
        <taxon>Archaea</taxon>
        <taxon>Thermoproteota</taxon>
        <taxon>Thermoprotei</taxon>
        <taxon>Thermoproteales</taxon>
        <taxon>Thermoproteaceae</taxon>
        <taxon>Pyrobaculum</taxon>
    </lineage>
</organism>
<proteinExistence type="predicted"/>
<dbReference type="STRING" id="384616.Pisl_1788"/>
<accession>A1RVF5</accession>
<protein>
    <submittedName>
        <fullName evidence="2">RecA-superfamily ATPase implicated in signal transduction</fullName>
    </submittedName>
</protein>
<dbReference type="EMBL" id="CP000504">
    <property type="protein sequence ID" value="ABL88937.1"/>
    <property type="molecule type" value="Genomic_DNA"/>
</dbReference>
<keyword evidence="3" id="KW-1185">Reference proteome</keyword>
<dbReference type="GeneID" id="71810785"/>
<dbReference type="Proteomes" id="UP000002595">
    <property type="component" value="Chromosome"/>
</dbReference>
<dbReference type="eggNOG" id="arCOG01174">
    <property type="taxonomic scope" value="Archaea"/>
</dbReference>
<evidence type="ECO:0000259" key="1">
    <source>
        <dbReference type="Pfam" id="PF13401"/>
    </source>
</evidence>
<dbReference type="GO" id="GO:0016887">
    <property type="term" value="F:ATP hydrolysis activity"/>
    <property type="evidence" value="ECO:0007669"/>
    <property type="project" value="InterPro"/>
</dbReference>
<gene>
    <name evidence="2" type="ordered locus">Pisl_1788</name>
</gene>
<evidence type="ECO:0000313" key="2">
    <source>
        <dbReference type="EMBL" id="ABL88937.1"/>
    </source>
</evidence>
<sequence>MKLRGVTLIYGPPGAGKTTLTAWYTYNNYDRVFWVSAFEDERTFRRNMAALGYNFGEKLVYWEAVLAGAETFFNTLLDAVVREKPQALVIDSVTEFLAAGGGGGAGHPPQCYLQSYKTGRGRRLSDGGEGGCAEGGLCGGQRH</sequence>